<evidence type="ECO:0000313" key="2">
    <source>
        <dbReference type="EMBL" id="OTQ01045.1"/>
    </source>
</evidence>
<evidence type="ECO:0000313" key="4">
    <source>
        <dbReference type="Proteomes" id="UP000194800"/>
    </source>
</evidence>
<keyword evidence="1" id="KW-0812">Transmembrane</keyword>
<organism evidence="2 5">
    <name type="scientific">Gilliamella apicola</name>
    <dbReference type="NCBI Taxonomy" id="1196095"/>
    <lineage>
        <taxon>Bacteria</taxon>
        <taxon>Pseudomonadati</taxon>
        <taxon>Pseudomonadota</taxon>
        <taxon>Gammaproteobacteria</taxon>
        <taxon>Orbales</taxon>
        <taxon>Orbaceae</taxon>
        <taxon>Gilliamella</taxon>
    </lineage>
</organism>
<dbReference type="InterPro" id="IPR049713">
    <property type="entry name" value="Pr6Pr-like"/>
</dbReference>
<evidence type="ECO:0000313" key="3">
    <source>
        <dbReference type="EMBL" id="OTQ09949.1"/>
    </source>
</evidence>
<dbReference type="EMBL" id="NARP01000005">
    <property type="protein sequence ID" value="OTQ01045.1"/>
    <property type="molecule type" value="Genomic_DNA"/>
</dbReference>
<evidence type="ECO:0000256" key="1">
    <source>
        <dbReference type="SAM" id="Phobius"/>
    </source>
</evidence>
<feature type="transmembrane region" description="Helical" evidence="1">
    <location>
        <begin position="9"/>
        <end position="29"/>
    </location>
</feature>
<dbReference type="Proteomes" id="UP000194977">
    <property type="component" value="Unassembled WGS sequence"/>
</dbReference>
<name>A0A242NKG8_9GAMM</name>
<gene>
    <name evidence="3" type="ORF">B6C91_07225</name>
    <name evidence="2" type="ORF">B6D08_02625</name>
</gene>
<keyword evidence="4" id="KW-1185">Reference proteome</keyword>
<keyword evidence="1" id="KW-0472">Membrane</keyword>
<accession>A0A242NKG8</accession>
<dbReference type="AlphaFoldDB" id="A0A242NKG8"/>
<comment type="caution">
    <text evidence="2">The sequence shown here is derived from an EMBL/GenBank/DDBJ whole genome shotgun (WGS) entry which is preliminary data.</text>
</comment>
<proteinExistence type="predicted"/>
<feature type="transmembrane region" description="Helical" evidence="1">
    <location>
        <begin position="143"/>
        <end position="164"/>
    </location>
</feature>
<keyword evidence="1" id="KW-1133">Transmembrane helix</keyword>
<feature type="transmembrane region" description="Helical" evidence="1">
    <location>
        <begin position="184"/>
        <end position="204"/>
    </location>
</feature>
<dbReference type="Proteomes" id="UP000194800">
    <property type="component" value="Unassembled WGS sequence"/>
</dbReference>
<feature type="transmembrane region" description="Helical" evidence="1">
    <location>
        <begin position="81"/>
        <end position="99"/>
    </location>
</feature>
<evidence type="ECO:0008006" key="6">
    <source>
        <dbReference type="Google" id="ProtNLM"/>
    </source>
</evidence>
<evidence type="ECO:0000313" key="5">
    <source>
        <dbReference type="Proteomes" id="UP000194977"/>
    </source>
</evidence>
<dbReference type="EMBL" id="NART01000027">
    <property type="protein sequence ID" value="OTQ09949.1"/>
    <property type="molecule type" value="Genomic_DNA"/>
</dbReference>
<dbReference type="NCBIfam" id="NF038065">
    <property type="entry name" value="Pr6Pr"/>
    <property type="match status" value="1"/>
</dbReference>
<reference evidence="4 5" key="1">
    <citation type="submission" date="2017-03" db="EMBL/GenBank/DDBJ databases">
        <title>Comparative genomics of honeybee gut symbionts reveal geographically distinct and subgroup specific antibiotic resistance.</title>
        <authorList>
            <person name="Ludvigsen J."/>
            <person name="Porcellato D."/>
            <person name="Labee-Lund T.M."/>
            <person name="Amdam G.V."/>
            <person name="Rudi K."/>
        </authorList>
    </citation>
    <scope>NUCLEOTIDE SEQUENCE [LARGE SCALE GENOMIC DNA]</scope>
    <source>
        <strain evidence="2 5">A-7-12</strain>
        <strain evidence="3 4">A-9-12</strain>
    </source>
</reference>
<feature type="transmembrane region" description="Helical" evidence="1">
    <location>
        <begin position="119"/>
        <end position="136"/>
    </location>
</feature>
<feature type="transmembrane region" description="Helical" evidence="1">
    <location>
        <begin position="49"/>
        <end position="69"/>
    </location>
</feature>
<sequence length="211" mass="24621">MCIMLKRNINLFIALYVLFVVGFETYTYWHTQLRSWQPVTPIGRMVFYYSFFTVLSNLMLAISCLWLAFSPNCNRFIFRVIRLNGLVGVIITAVVYNSILRGIHVPPNIFMRLANESLHVVIPLLGVLSWLIWGPFRRINFRVIMGSLFTMLIYGIYTFVRGFFTQYYPYPFINVTKIGYSQALINAGIVILVFIGLAYLLWAIECLRRQK</sequence>
<protein>
    <recommendedName>
        <fullName evidence="6">Pr6Pr family membrane protein</fullName>
    </recommendedName>
</protein>